<dbReference type="Proteomes" id="UP000298588">
    <property type="component" value="Chromosome"/>
</dbReference>
<reference evidence="1 2" key="1">
    <citation type="submission" date="2019-04" db="EMBL/GenBank/DDBJ databases">
        <title>Phreatobacter aquaticus sp. nov.</title>
        <authorList>
            <person name="Choi A."/>
            <person name="Baek K."/>
        </authorList>
    </citation>
    <scope>NUCLEOTIDE SEQUENCE [LARGE SCALE GENOMIC DNA]</scope>
    <source>
        <strain evidence="1 2">NMCR1094</strain>
    </source>
</reference>
<dbReference type="GO" id="GO:0032259">
    <property type="term" value="P:methylation"/>
    <property type="evidence" value="ECO:0007669"/>
    <property type="project" value="UniProtKB-KW"/>
</dbReference>
<evidence type="ECO:0000313" key="2">
    <source>
        <dbReference type="Proteomes" id="UP000298588"/>
    </source>
</evidence>
<dbReference type="OrthoDB" id="8070470at2"/>
<dbReference type="GO" id="GO:0008168">
    <property type="term" value="F:methyltransferase activity"/>
    <property type="evidence" value="ECO:0007669"/>
    <property type="project" value="UniProtKB-KW"/>
</dbReference>
<dbReference type="KEGG" id="paqt:E8L99_18515"/>
<protein>
    <submittedName>
        <fullName evidence="1">Class I SAM-dependent methyltransferase</fullName>
    </submittedName>
</protein>
<keyword evidence="2" id="KW-1185">Reference proteome</keyword>
<accession>A0A4D7QQ01</accession>
<dbReference type="Gene3D" id="3.40.50.150">
    <property type="entry name" value="Vaccinia Virus protein VP39"/>
    <property type="match status" value="1"/>
</dbReference>
<name>A0A4D7QQ01_9HYPH</name>
<dbReference type="InterPro" id="IPR029063">
    <property type="entry name" value="SAM-dependent_MTases_sf"/>
</dbReference>
<dbReference type="EMBL" id="CP039865">
    <property type="protein sequence ID" value="QCK87609.1"/>
    <property type="molecule type" value="Genomic_DNA"/>
</dbReference>
<dbReference type="Pfam" id="PF13578">
    <property type="entry name" value="Methyltransf_24"/>
    <property type="match status" value="1"/>
</dbReference>
<sequence>MALAESIAARVAARDVSLFDAIETELTESDRRMLLALQDIVASSGTGYRYLEVGSHRGGSIQPHLLDPRCAAILSLDPRPAHQPDERGHRFHYADNSTARMMDNLAALDGEQLGKIQTFDLSAPSLRDRGDLVGPADFVFIDGEHTDQAVIADFTAVLTMSRPGSIIVFHDAPITYRAIADIVADLKGQGLAFSAFPLPDSLFVIVPGEADVLASQSFEGLAGEVGQAYLTALMLNAGYRQFYRLAPFRILRSLLSRLGFARAGTAFGYGIVRHGRSR</sequence>
<dbReference type="SUPFAM" id="SSF53335">
    <property type="entry name" value="S-adenosyl-L-methionine-dependent methyltransferases"/>
    <property type="match status" value="1"/>
</dbReference>
<keyword evidence="1" id="KW-0489">Methyltransferase</keyword>
<keyword evidence="1" id="KW-0808">Transferase</keyword>
<organism evidence="1 2">
    <name type="scientific">Phreatobacter aquaticus</name>
    <dbReference type="NCBI Taxonomy" id="2570229"/>
    <lineage>
        <taxon>Bacteria</taxon>
        <taxon>Pseudomonadati</taxon>
        <taxon>Pseudomonadota</taxon>
        <taxon>Alphaproteobacteria</taxon>
        <taxon>Hyphomicrobiales</taxon>
        <taxon>Phreatobacteraceae</taxon>
        <taxon>Phreatobacter</taxon>
    </lineage>
</organism>
<evidence type="ECO:0000313" key="1">
    <source>
        <dbReference type="EMBL" id="QCK87609.1"/>
    </source>
</evidence>
<dbReference type="AlphaFoldDB" id="A0A4D7QQ01"/>
<gene>
    <name evidence="1" type="ORF">E8L99_18515</name>
</gene>
<proteinExistence type="predicted"/>
<dbReference type="RefSeq" id="WP_137100938.1">
    <property type="nucleotide sequence ID" value="NZ_CP039865.1"/>
</dbReference>